<protein>
    <submittedName>
        <fullName evidence="2">Uncharacterized protein</fullName>
    </submittedName>
</protein>
<comment type="caution">
    <text evidence="2">The sequence shown here is derived from an EMBL/GenBank/DDBJ whole genome shotgun (WGS) entry which is preliminary data.</text>
</comment>
<evidence type="ECO:0000313" key="2">
    <source>
        <dbReference type="EMBL" id="MPY68082.1"/>
    </source>
</evidence>
<feature type="compositionally biased region" description="Polar residues" evidence="1">
    <location>
        <begin position="122"/>
        <end position="137"/>
    </location>
</feature>
<name>A0A7X1TT63_9DEIO</name>
<proteinExistence type="predicted"/>
<dbReference type="RefSeq" id="WP_152872385.1">
    <property type="nucleotide sequence ID" value="NZ_WBSL01000014.1"/>
</dbReference>
<sequence length="156" mass="17846">MAYKKLSEQIQELANPQRSDVFIRQFRDAVREGQIDATYLSERFTLPKEFKRRGAEGSYQRDAREMLFEATPEFEAWFEQTNNELAATTSRRGGTPKPTAENIEAGLVDFKALAEETRRKMQSSFEKGQTLGRSRSQATKDTGKKTTGARKATRRK</sequence>
<organism evidence="2 3">
    <name type="scientific">Deinococcus terrestris</name>
    <dbReference type="NCBI Taxonomy" id="2651870"/>
    <lineage>
        <taxon>Bacteria</taxon>
        <taxon>Thermotogati</taxon>
        <taxon>Deinococcota</taxon>
        <taxon>Deinococci</taxon>
        <taxon>Deinococcales</taxon>
        <taxon>Deinococcaceae</taxon>
        <taxon>Deinococcus</taxon>
    </lineage>
</organism>
<keyword evidence="3" id="KW-1185">Reference proteome</keyword>
<evidence type="ECO:0000313" key="3">
    <source>
        <dbReference type="Proteomes" id="UP000484842"/>
    </source>
</evidence>
<dbReference type="AlphaFoldDB" id="A0A7X1TT63"/>
<gene>
    <name evidence="2" type="ORF">F8S09_15605</name>
</gene>
<dbReference type="Proteomes" id="UP000484842">
    <property type="component" value="Unassembled WGS sequence"/>
</dbReference>
<feature type="compositionally biased region" description="Basic residues" evidence="1">
    <location>
        <begin position="147"/>
        <end position="156"/>
    </location>
</feature>
<accession>A0A7X1TT63</accession>
<feature type="region of interest" description="Disordered" evidence="1">
    <location>
        <begin position="118"/>
        <end position="156"/>
    </location>
</feature>
<reference evidence="2 3" key="1">
    <citation type="submission" date="2019-10" db="EMBL/GenBank/DDBJ databases">
        <title>Deinococcus sp. isolated from soil.</title>
        <authorList>
            <person name="Li Y."/>
            <person name="Wang J."/>
        </authorList>
    </citation>
    <scope>NUCLEOTIDE SEQUENCE [LARGE SCALE GENOMIC DNA]</scope>
    <source>
        <strain evidence="2 3">SDU3-2</strain>
    </source>
</reference>
<evidence type="ECO:0000256" key="1">
    <source>
        <dbReference type="SAM" id="MobiDB-lite"/>
    </source>
</evidence>
<dbReference type="EMBL" id="WBSL01000014">
    <property type="protein sequence ID" value="MPY68082.1"/>
    <property type="molecule type" value="Genomic_DNA"/>
</dbReference>